<keyword evidence="3" id="KW-0479">Metal-binding</keyword>
<dbReference type="RefSeq" id="WP_190927020.1">
    <property type="nucleotide sequence ID" value="NZ_JACXAC010000005.1"/>
</dbReference>
<dbReference type="Proteomes" id="UP000606003">
    <property type="component" value="Unassembled WGS sequence"/>
</dbReference>
<comment type="cofactor">
    <cofactor evidence="1">
        <name>Zn(2+)</name>
        <dbReference type="ChEBI" id="CHEBI:29105"/>
    </cofactor>
</comment>
<feature type="signal peptide" evidence="7">
    <location>
        <begin position="1"/>
        <end position="20"/>
    </location>
</feature>
<dbReference type="PANTHER" id="PTHR22726">
    <property type="entry name" value="METALLOENDOPEPTIDASE OMA1"/>
    <property type="match status" value="1"/>
</dbReference>
<keyword evidence="10" id="KW-1185">Reference proteome</keyword>
<dbReference type="Pfam" id="PF01435">
    <property type="entry name" value="Peptidase_M48"/>
    <property type="match status" value="1"/>
</dbReference>
<sequence length="492" mass="55054">MRLLFLLAAVGSMLATPALAQQAPYLPFYSPDTVQVHQLAVTHRTAVQKYLVTPKSVSGEYKDHYKKIAQEACTDVYNTVRYSALLDPVLNPYVQRVFAQIQKANPQLPPVQLVLSRNPEPNAHAVGNSTVMLNVGLLGRLENESQLAYVLCHELAHIQEQHMATGLREQLTKIHSKQVRKEVKRIVADEYNISSKLKALALGLKLNSTYHHRKYEKQADSLGYALLKRTSFDTKQAYRVLQLLDQIDQPLTPEPLALGQFFGCANFPYPLAEAPAKPKSIFTVAAPVKTVMETSDTLKTHPDCAKRMRYLSELAQGQITDGPSAISPEFARVVAQSRLEAVQSWFDYDCYDHALFEALQLLRQDPQNAYLRSVVTLSLYELREHLLKHDFYEVVGNVSKHHHDNFNQLLTTLYAWKADDYKGLLACFAQNGSTAPAPPANEYALAASYAAAALSGEPTAATLKQQYLAHYQDGKFSKLLFPKPVSSKKSIR</sequence>
<reference evidence="9 10" key="1">
    <citation type="submission" date="2020-09" db="EMBL/GenBank/DDBJ databases">
        <authorList>
            <person name="Kim M.K."/>
        </authorList>
    </citation>
    <scope>NUCLEOTIDE SEQUENCE [LARGE SCALE GENOMIC DNA]</scope>
    <source>
        <strain evidence="9 10">BT189</strain>
    </source>
</reference>
<evidence type="ECO:0000313" key="10">
    <source>
        <dbReference type="Proteomes" id="UP000606003"/>
    </source>
</evidence>
<keyword evidence="6" id="KW-0482">Metalloprotease</keyword>
<dbReference type="InterPro" id="IPR001915">
    <property type="entry name" value="Peptidase_M48"/>
</dbReference>
<dbReference type="Gene3D" id="3.30.2010.10">
    <property type="entry name" value="Metalloproteases ('zincins'), catalytic domain"/>
    <property type="match status" value="1"/>
</dbReference>
<evidence type="ECO:0000256" key="2">
    <source>
        <dbReference type="ARBA" id="ARBA00022670"/>
    </source>
</evidence>
<evidence type="ECO:0000256" key="4">
    <source>
        <dbReference type="ARBA" id="ARBA00022801"/>
    </source>
</evidence>
<keyword evidence="5" id="KW-0862">Zinc</keyword>
<comment type="caution">
    <text evidence="9">The sequence shown here is derived from an EMBL/GenBank/DDBJ whole genome shotgun (WGS) entry which is preliminary data.</text>
</comment>
<keyword evidence="7" id="KW-0732">Signal</keyword>
<evidence type="ECO:0000313" key="9">
    <source>
        <dbReference type="EMBL" id="MBD2723876.1"/>
    </source>
</evidence>
<dbReference type="InterPro" id="IPR051156">
    <property type="entry name" value="Mito/Outer_Membr_Metalloprot"/>
</dbReference>
<gene>
    <name evidence="9" type="ORF">IC234_17240</name>
</gene>
<dbReference type="EMBL" id="JACXAC010000005">
    <property type="protein sequence ID" value="MBD2723876.1"/>
    <property type="molecule type" value="Genomic_DNA"/>
</dbReference>
<organism evidence="9 10">
    <name type="scientific">Hymenobacter armeniacus</name>
    <dbReference type="NCBI Taxonomy" id="2771358"/>
    <lineage>
        <taxon>Bacteria</taxon>
        <taxon>Pseudomonadati</taxon>
        <taxon>Bacteroidota</taxon>
        <taxon>Cytophagia</taxon>
        <taxon>Cytophagales</taxon>
        <taxon>Hymenobacteraceae</taxon>
        <taxon>Hymenobacter</taxon>
    </lineage>
</organism>
<protein>
    <submittedName>
        <fullName evidence="9">M48 family metallopeptidase</fullName>
    </submittedName>
</protein>
<dbReference type="PANTHER" id="PTHR22726:SF1">
    <property type="entry name" value="METALLOENDOPEPTIDASE OMA1, MITOCHONDRIAL"/>
    <property type="match status" value="1"/>
</dbReference>
<keyword evidence="2" id="KW-0645">Protease</keyword>
<accession>A0ABR8JV94</accession>
<name>A0ABR8JV94_9BACT</name>
<evidence type="ECO:0000256" key="5">
    <source>
        <dbReference type="ARBA" id="ARBA00022833"/>
    </source>
</evidence>
<evidence type="ECO:0000256" key="6">
    <source>
        <dbReference type="ARBA" id="ARBA00023049"/>
    </source>
</evidence>
<feature type="chain" id="PRO_5046660193" evidence="7">
    <location>
        <begin position="21"/>
        <end position="492"/>
    </location>
</feature>
<evidence type="ECO:0000259" key="8">
    <source>
        <dbReference type="Pfam" id="PF01435"/>
    </source>
</evidence>
<evidence type="ECO:0000256" key="1">
    <source>
        <dbReference type="ARBA" id="ARBA00001947"/>
    </source>
</evidence>
<evidence type="ECO:0000256" key="3">
    <source>
        <dbReference type="ARBA" id="ARBA00022723"/>
    </source>
</evidence>
<proteinExistence type="predicted"/>
<dbReference type="CDD" id="cd07324">
    <property type="entry name" value="M48C_Oma1-like"/>
    <property type="match status" value="1"/>
</dbReference>
<feature type="domain" description="Peptidase M48" evidence="8">
    <location>
        <begin position="91"/>
        <end position="314"/>
    </location>
</feature>
<evidence type="ECO:0000256" key="7">
    <source>
        <dbReference type="SAM" id="SignalP"/>
    </source>
</evidence>
<keyword evidence="4" id="KW-0378">Hydrolase</keyword>